<proteinExistence type="predicted"/>
<keyword evidence="2" id="KW-0238">DNA-binding</keyword>
<dbReference type="InterPro" id="IPR000524">
    <property type="entry name" value="Tscrpt_reg_HTH_GntR"/>
</dbReference>
<dbReference type="RefSeq" id="WP_058145532.1">
    <property type="nucleotide sequence ID" value="NZ_CP020560.1"/>
</dbReference>
<feature type="domain" description="HTH gntR-type" evidence="4">
    <location>
        <begin position="15"/>
        <end position="82"/>
    </location>
</feature>
<evidence type="ECO:0000313" key="6">
    <source>
        <dbReference type="Proteomes" id="UP000238390"/>
    </source>
</evidence>
<name>A0A2R3IRS1_9PSED</name>
<organism evidence="5 6">
    <name type="scientific">Pseudomonas paraeruginosa</name>
    <dbReference type="NCBI Taxonomy" id="2994495"/>
    <lineage>
        <taxon>Bacteria</taxon>
        <taxon>Pseudomonadati</taxon>
        <taxon>Pseudomonadota</taxon>
        <taxon>Gammaproteobacteria</taxon>
        <taxon>Pseudomonadales</taxon>
        <taxon>Pseudomonadaceae</taxon>
        <taxon>Pseudomonas</taxon>
    </lineage>
</organism>
<dbReference type="GO" id="GO:0003700">
    <property type="term" value="F:DNA-binding transcription factor activity"/>
    <property type="evidence" value="ECO:0007669"/>
    <property type="project" value="InterPro"/>
</dbReference>
<dbReference type="AlphaFoldDB" id="A0A2R3IRS1"/>
<dbReference type="InterPro" id="IPR036388">
    <property type="entry name" value="WH-like_DNA-bd_sf"/>
</dbReference>
<dbReference type="SUPFAM" id="SSF46785">
    <property type="entry name" value="Winged helix' DNA-binding domain"/>
    <property type="match status" value="1"/>
</dbReference>
<keyword evidence="3" id="KW-0804">Transcription</keyword>
<protein>
    <submittedName>
        <fullName evidence="5">FCD domain protein</fullName>
    </submittedName>
</protein>
<dbReference type="EMBL" id="CP027169">
    <property type="protein sequence ID" value="AVK04523.1"/>
    <property type="molecule type" value="Genomic_DNA"/>
</dbReference>
<dbReference type="SMART" id="SM00895">
    <property type="entry name" value="FCD"/>
    <property type="match status" value="1"/>
</dbReference>
<reference evidence="5 6" key="1">
    <citation type="submission" date="2018-02" db="EMBL/GenBank/DDBJ databases">
        <title>FDA/CDC Antimicrobial Resistant Isolate Bank Genome Sequencing.</title>
        <authorList>
            <person name="Benahmed F.H."/>
            <person name="Lutgring J.D."/>
            <person name="Yoo B."/>
            <person name="Machado M."/>
            <person name="Brown A."/>
            <person name="McAllister G."/>
            <person name="Perry A."/>
            <person name="Halpin A.L."/>
            <person name="Vavikolanu K."/>
            <person name="Ott S."/>
            <person name="Zhao X."/>
            <person name="Tallon L.J."/>
            <person name="Sadzewicz L."/>
            <person name="Aluvathingal J."/>
            <person name="Nadendla S."/>
            <person name="Voskania-kordi A."/>
            <person name="Simonyan V."/>
            <person name="Patel J."/>
            <person name="Shawar R.M."/>
        </authorList>
    </citation>
    <scope>NUCLEOTIDE SEQUENCE [LARGE SCALE GENOMIC DNA]</scope>
    <source>
        <strain evidence="5 6">AR_0356</strain>
    </source>
</reference>
<dbReference type="PANTHER" id="PTHR43537:SF53">
    <property type="entry name" value="HTH-TYPE TRANSCRIPTIONAL REPRESSOR NANR"/>
    <property type="match status" value="1"/>
</dbReference>
<evidence type="ECO:0000313" key="5">
    <source>
        <dbReference type="EMBL" id="AVK04523.1"/>
    </source>
</evidence>
<dbReference type="InterPro" id="IPR036390">
    <property type="entry name" value="WH_DNA-bd_sf"/>
</dbReference>
<evidence type="ECO:0000259" key="4">
    <source>
        <dbReference type="PROSITE" id="PS50949"/>
    </source>
</evidence>
<dbReference type="GO" id="GO:0003677">
    <property type="term" value="F:DNA binding"/>
    <property type="evidence" value="ECO:0007669"/>
    <property type="project" value="UniProtKB-KW"/>
</dbReference>
<dbReference type="PROSITE" id="PS50949">
    <property type="entry name" value="HTH_GNTR"/>
    <property type="match status" value="1"/>
</dbReference>
<dbReference type="Gene3D" id="1.20.120.530">
    <property type="entry name" value="GntR ligand-binding domain-like"/>
    <property type="match status" value="1"/>
</dbReference>
<dbReference type="Proteomes" id="UP000238390">
    <property type="component" value="Chromosome"/>
</dbReference>
<evidence type="ECO:0000256" key="2">
    <source>
        <dbReference type="ARBA" id="ARBA00023125"/>
    </source>
</evidence>
<accession>A0A2R3IRS1</accession>
<dbReference type="Pfam" id="PF07729">
    <property type="entry name" value="FCD"/>
    <property type="match status" value="1"/>
</dbReference>
<sequence>MVGFEARTPQGAALRPTSHFVYESIYTAILEKRLAPAAKLSKETLGQIFRVSNGTIQRALTRLAEDGAVVMAPKEVASVARPDERQARQVLEARLLVESEVLRQLRKGVDATTLAELRALVDEEQACLEARDSAGVIRLAGRFHLRLAECTENPLLLGFVRGLVARASLDIALNKGAVYSVEACVAQRGLLDALEAGDSVAATELMDEYLRGLFARMRFLPPPTTDLRKAFGMSARRQDKRQEA</sequence>
<dbReference type="SUPFAM" id="SSF48008">
    <property type="entry name" value="GntR ligand-binding domain-like"/>
    <property type="match status" value="1"/>
</dbReference>
<dbReference type="InterPro" id="IPR011711">
    <property type="entry name" value="GntR_C"/>
</dbReference>
<evidence type="ECO:0000256" key="3">
    <source>
        <dbReference type="ARBA" id="ARBA00023163"/>
    </source>
</evidence>
<dbReference type="SMART" id="SM00345">
    <property type="entry name" value="HTH_GNTR"/>
    <property type="match status" value="1"/>
</dbReference>
<dbReference type="InterPro" id="IPR008920">
    <property type="entry name" value="TF_FadR/GntR_C"/>
</dbReference>
<keyword evidence="1" id="KW-0805">Transcription regulation</keyword>
<dbReference type="Pfam" id="PF00392">
    <property type="entry name" value="GntR"/>
    <property type="match status" value="1"/>
</dbReference>
<dbReference type="Gene3D" id="1.10.10.10">
    <property type="entry name" value="Winged helix-like DNA-binding domain superfamily/Winged helix DNA-binding domain"/>
    <property type="match status" value="1"/>
</dbReference>
<keyword evidence="6" id="KW-1185">Reference proteome</keyword>
<dbReference type="PANTHER" id="PTHR43537">
    <property type="entry name" value="TRANSCRIPTIONAL REGULATOR, GNTR FAMILY"/>
    <property type="match status" value="1"/>
</dbReference>
<evidence type="ECO:0000256" key="1">
    <source>
        <dbReference type="ARBA" id="ARBA00023015"/>
    </source>
</evidence>
<dbReference type="GeneID" id="77218667"/>
<gene>
    <name evidence="5" type="ORF">CSB93_1367</name>
</gene>